<name>A0ABT2U4I4_9FIRM</name>
<protein>
    <submittedName>
        <fullName evidence="1">Uncharacterized protein</fullName>
    </submittedName>
</protein>
<dbReference type="RefSeq" id="WP_147574025.1">
    <property type="nucleotide sequence ID" value="NZ_JAOQJE010000005.1"/>
</dbReference>
<reference evidence="1 2" key="1">
    <citation type="journal article" date="2021" name="ISME Commun">
        <title>Automated analysis of genomic sequences facilitates high-throughput and comprehensive description of bacteria.</title>
        <authorList>
            <person name="Hitch T.C.A."/>
        </authorList>
    </citation>
    <scope>NUCLEOTIDE SEQUENCE [LARGE SCALE GENOMIC DNA]</scope>
    <source>
        <strain evidence="1 2">Sanger_34</strain>
    </source>
</reference>
<evidence type="ECO:0000313" key="1">
    <source>
        <dbReference type="EMBL" id="MCU6788892.1"/>
    </source>
</evidence>
<accession>A0ABT2U4I4</accession>
<evidence type="ECO:0000313" key="2">
    <source>
        <dbReference type="Proteomes" id="UP001652397"/>
    </source>
</evidence>
<keyword evidence="2" id="KW-1185">Reference proteome</keyword>
<sequence length="95" mass="10495">MSVSQSVYLYTAGGNRKPPYIVYGVDGDNSLFGGDRRAELADSGYIDLYTKDAEDSLIDAIPAALEAAGVAFYLNSVQYEDTANLVHYEWRWECA</sequence>
<dbReference type="Proteomes" id="UP001652397">
    <property type="component" value="Unassembled WGS sequence"/>
</dbReference>
<proteinExistence type="predicted"/>
<comment type="caution">
    <text evidence="1">The sequence shown here is derived from an EMBL/GenBank/DDBJ whole genome shotgun (WGS) entry which is preliminary data.</text>
</comment>
<gene>
    <name evidence="1" type="ORF">OCV66_07275</name>
</gene>
<dbReference type="EMBL" id="JAOQJE010000005">
    <property type="protein sequence ID" value="MCU6788892.1"/>
    <property type="molecule type" value="Genomic_DNA"/>
</dbReference>
<organism evidence="1 2">
    <name type="scientific">Agathobaculum ammoniilyticum</name>
    <dbReference type="NCBI Taxonomy" id="2981778"/>
    <lineage>
        <taxon>Bacteria</taxon>
        <taxon>Bacillati</taxon>
        <taxon>Bacillota</taxon>
        <taxon>Clostridia</taxon>
        <taxon>Eubacteriales</taxon>
        <taxon>Butyricicoccaceae</taxon>
        <taxon>Agathobaculum</taxon>
    </lineage>
</organism>